<keyword evidence="2" id="KW-1185">Reference proteome</keyword>
<dbReference type="EMBL" id="CP001720">
    <property type="protein sequence ID" value="ACV63224.1"/>
    <property type="molecule type" value="Genomic_DNA"/>
</dbReference>
<reference evidence="1 2" key="1">
    <citation type="journal article" date="2009" name="Stand. Genomic Sci.">
        <title>Complete genome sequence of Desulfotomaculum acetoxidans type strain (5575).</title>
        <authorList>
            <person name="Spring S."/>
            <person name="Lapidus A."/>
            <person name="Schroder M."/>
            <person name="Gleim D."/>
            <person name="Sims D."/>
            <person name="Meincke L."/>
            <person name="Glavina Del Rio T."/>
            <person name="Tice H."/>
            <person name="Copeland A."/>
            <person name="Cheng J.F."/>
            <person name="Lucas S."/>
            <person name="Chen F."/>
            <person name="Nolan M."/>
            <person name="Bruce D."/>
            <person name="Goodwin L."/>
            <person name="Pitluck S."/>
            <person name="Ivanova N."/>
            <person name="Mavromatis K."/>
            <person name="Mikhailova N."/>
            <person name="Pati A."/>
            <person name="Chen A."/>
            <person name="Palaniappan K."/>
            <person name="Land M."/>
            <person name="Hauser L."/>
            <person name="Chang Y.J."/>
            <person name="Jeffries C.D."/>
            <person name="Chain P."/>
            <person name="Saunders E."/>
            <person name="Brettin T."/>
            <person name="Detter J.C."/>
            <person name="Goker M."/>
            <person name="Bristow J."/>
            <person name="Eisen J.A."/>
            <person name="Markowitz V."/>
            <person name="Hugenholtz P."/>
            <person name="Kyrpides N.C."/>
            <person name="Klenk H.P."/>
            <person name="Han C."/>
        </authorList>
    </citation>
    <scope>NUCLEOTIDE SEQUENCE [LARGE SCALE GENOMIC DNA]</scope>
    <source>
        <strain evidence="2">ATCC 49208 / DSM 771 / VKM B-1644</strain>
    </source>
</reference>
<dbReference type="KEGG" id="dae:Dtox_2413"/>
<gene>
    <name evidence="1" type="ordered locus">Dtox_2413</name>
</gene>
<dbReference type="STRING" id="485916.Dtox_2413"/>
<proteinExistence type="predicted"/>
<name>C8W0G9_DESAS</name>
<evidence type="ECO:0000313" key="2">
    <source>
        <dbReference type="Proteomes" id="UP000002217"/>
    </source>
</evidence>
<protein>
    <submittedName>
        <fullName evidence="1">Uncharacterized protein</fullName>
    </submittedName>
</protein>
<dbReference type="AlphaFoldDB" id="C8W0G9"/>
<evidence type="ECO:0000313" key="1">
    <source>
        <dbReference type="EMBL" id="ACV63224.1"/>
    </source>
</evidence>
<dbReference type="Pfam" id="PF25948">
    <property type="entry name" value="DUF7986"/>
    <property type="match status" value="1"/>
</dbReference>
<sequence length="441" mass="50929">MYSECCGMEEKVISLEQARWRKTGRDLRRKLGEFAEESQFIEESGKAQDYYFASLDEDLIDDDFTMERCFEWFIFDYRMKGDKTLSKVYSELPDISFHEKVLLADWINSRISLYEVIKVFPKKSLIIKDIVSGQNLHVRDASVATEVEVGNILLMRVLKVGQEYEFSTSGLALPAASKPFLIIKIHDDVQELYNKNKLQVPMAWEKYLHARSHIINSWVIDIGLYSGLPDNRGNSRDKEMNLNIFKLTEYDVDLLLKNIARYISFKSTESSGLNSDSRVMREKYQGKLIGKKAIKKAGSNLQKLNVHEGFQWEREIYSEVAEQLVEILHKQGYDPSQQEGAVRMWFDFCSKEKPVFRKASTWSVALVYAVARLGLDKGVHQNTLAKEYGVASSTISNNFRSLCRALDLVAFDRRYFTQDSPLIELKKVDPLLAEILENLRL</sequence>
<dbReference type="eggNOG" id="COG3012">
    <property type="taxonomic scope" value="Bacteria"/>
</dbReference>
<dbReference type="HOGENOM" id="CLU_595460_0_0_9"/>
<organism evidence="1 2">
    <name type="scientific">Desulfofarcimen acetoxidans (strain ATCC 49208 / DSM 771 / KCTC 5769 / VKM B-1644 / 5575)</name>
    <name type="common">Desulfotomaculum acetoxidans</name>
    <dbReference type="NCBI Taxonomy" id="485916"/>
    <lineage>
        <taxon>Bacteria</taxon>
        <taxon>Bacillati</taxon>
        <taxon>Bacillota</taxon>
        <taxon>Clostridia</taxon>
        <taxon>Eubacteriales</taxon>
        <taxon>Peptococcaceae</taxon>
        <taxon>Desulfofarcimen</taxon>
    </lineage>
</organism>
<accession>C8W0G9</accession>
<dbReference type="Proteomes" id="UP000002217">
    <property type="component" value="Chromosome"/>
</dbReference>
<dbReference type="InterPro" id="IPR058292">
    <property type="entry name" value="DUF7986"/>
</dbReference>